<reference evidence="6" key="1">
    <citation type="submission" date="2021-12" db="EMBL/GenBank/DDBJ databases">
        <authorList>
            <person name="Zaccaron A."/>
            <person name="Stergiopoulos I."/>
        </authorList>
    </citation>
    <scope>NUCLEOTIDE SEQUENCE</scope>
    <source>
        <strain evidence="6">Race5_Kim</strain>
    </source>
</reference>
<dbReference type="KEGG" id="ffu:CLAFUR5_02917"/>
<dbReference type="Pfam" id="PF04828">
    <property type="entry name" value="GFA"/>
    <property type="match status" value="1"/>
</dbReference>
<gene>
    <name evidence="6" type="ORF">CLAFUR5_02917</name>
</gene>
<protein>
    <recommendedName>
        <fullName evidence="5">CENP-V/GFA domain-containing protein</fullName>
    </recommendedName>
</protein>
<organism evidence="6 7">
    <name type="scientific">Passalora fulva</name>
    <name type="common">Tomato leaf mold</name>
    <name type="synonym">Cladosporium fulvum</name>
    <dbReference type="NCBI Taxonomy" id="5499"/>
    <lineage>
        <taxon>Eukaryota</taxon>
        <taxon>Fungi</taxon>
        <taxon>Dikarya</taxon>
        <taxon>Ascomycota</taxon>
        <taxon>Pezizomycotina</taxon>
        <taxon>Dothideomycetes</taxon>
        <taxon>Dothideomycetidae</taxon>
        <taxon>Mycosphaerellales</taxon>
        <taxon>Mycosphaerellaceae</taxon>
        <taxon>Fulvia</taxon>
    </lineage>
</organism>
<evidence type="ECO:0000256" key="4">
    <source>
        <dbReference type="ARBA" id="ARBA00023239"/>
    </source>
</evidence>
<dbReference type="RefSeq" id="XP_047757488.1">
    <property type="nucleotide sequence ID" value="XM_047902065.1"/>
</dbReference>
<dbReference type="SUPFAM" id="SSF51316">
    <property type="entry name" value="Mss4-like"/>
    <property type="match status" value="1"/>
</dbReference>
<proteinExistence type="inferred from homology"/>
<dbReference type="PROSITE" id="PS51891">
    <property type="entry name" value="CENP_V_GFA"/>
    <property type="match status" value="1"/>
</dbReference>
<dbReference type="Gene3D" id="3.90.1590.10">
    <property type="entry name" value="glutathione-dependent formaldehyde- activating enzyme (gfa)"/>
    <property type="match status" value="1"/>
</dbReference>
<evidence type="ECO:0000313" key="7">
    <source>
        <dbReference type="Proteomes" id="UP000756132"/>
    </source>
</evidence>
<evidence type="ECO:0000313" key="6">
    <source>
        <dbReference type="EMBL" id="UJO13122.1"/>
    </source>
</evidence>
<feature type="domain" description="CENP-V/GFA" evidence="5">
    <location>
        <begin position="3"/>
        <end position="117"/>
    </location>
</feature>
<dbReference type="AlphaFoldDB" id="A0A9Q8L976"/>
<accession>A0A9Q8L976</accession>
<evidence type="ECO:0000259" key="5">
    <source>
        <dbReference type="PROSITE" id="PS51891"/>
    </source>
</evidence>
<dbReference type="Proteomes" id="UP000756132">
    <property type="component" value="Chromosome 2"/>
</dbReference>
<dbReference type="OMA" id="ICHCLAC"/>
<dbReference type="GO" id="GO:0046872">
    <property type="term" value="F:metal ion binding"/>
    <property type="evidence" value="ECO:0007669"/>
    <property type="project" value="UniProtKB-KW"/>
</dbReference>
<dbReference type="PANTHER" id="PTHR33337">
    <property type="entry name" value="GFA DOMAIN-CONTAINING PROTEIN"/>
    <property type="match status" value="1"/>
</dbReference>
<dbReference type="InterPro" id="IPR011057">
    <property type="entry name" value="Mss4-like_sf"/>
</dbReference>
<evidence type="ECO:0000256" key="3">
    <source>
        <dbReference type="ARBA" id="ARBA00022833"/>
    </source>
</evidence>
<name>A0A9Q8L976_PASFU</name>
<dbReference type="EMBL" id="CP090164">
    <property type="protein sequence ID" value="UJO13122.1"/>
    <property type="molecule type" value="Genomic_DNA"/>
</dbReference>
<dbReference type="GO" id="GO:0016846">
    <property type="term" value="F:carbon-sulfur lyase activity"/>
    <property type="evidence" value="ECO:0007669"/>
    <property type="project" value="InterPro"/>
</dbReference>
<dbReference type="OrthoDB" id="428768at2759"/>
<dbReference type="InterPro" id="IPR006913">
    <property type="entry name" value="CENP-V/GFA"/>
</dbReference>
<comment type="similarity">
    <text evidence="1">Belongs to the Gfa family.</text>
</comment>
<keyword evidence="4" id="KW-0456">Lyase</keyword>
<evidence type="ECO:0000256" key="2">
    <source>
        <dbReference type="ARBA" id="ARBA00022723"/>
    </source>
</evidence>
<dbReference type="PANTHER" id="PTHR33337:SF30">
    <property type="entry name" value="DUF636 DOMAIN PROTEIN (AFU_ORTHOLOGUE AFUA_1G03180)"/>
    <property type="match status" value="1"/>
</dbReference>
<sequence>MPAKGSCVCGEWTYEYTGDPAAVAVCHCIPCRKTAGTNGSFNFMIPQDNFKKLSGTDFKYNRLADSGNTVHYRNCGKCGTIIVADTDSMPGIYILKAGTVDDEAEVAKHKPGLEIYRKNAPEWCTPWSCAAQKEVA</sequence>
<keyword evidence="2" id="KW-0479">Metal-binding</keyword>
<reference evidence="6" key="2">
    <citation type="journal article" date="2022" name="Microb. Genom.">
        <title>A chromosome-scale genome assembly of the tomato pathogen Cladosporium fulvum reveals a compartmentalized genome architecture and the presence of a dispensable chromosome.</title>
        <authorList>
            <person name="Zaccaron A.Z."/>
            <person name="Chen L.H."/>
            <person name="Samaras A."/>
            <person name="Stergiopoulos I."/>
        </authorList>
    </citation>
    <scope>NUCLEOTIDE SEQUENCE</scope>
    <source>
        <strain evidence="6">Race5_Kim</strain>
    </source>
</reference>
<dbReference type="GeneID" id="71982795"/>
<evidence type="ECO:0000256" key="1">
    <source>
        <dbReference type="ARBA" id="ARBA00005495"/>
    </source>
</evidence>
<keyword evidence="3" id="KW-0862">Zinc</keyword>
<keyword evidence="7" id="KW-1185">Reference proteome</keyword>